<keyword evidence="4" id="KW-1185">Reference proteome</keyword>
<reference evidence="3 4" key="1">
    <citation type="submission" date="2014-03" db="EMBL/GenBank/DDBJ databases">
        <title>Genomics of Bifidobacteria.</title>
        <authorList>
            <person name="Ventura M."/>
            <person name="Milani C."/>
            <person name="Lugli G.A."/>
        </authorList>
    </citation>
    <scope>NUCLEOTIDE SEQUENCE [LARGE SCALE GENOMIC DNA]</scope>
    <source>
        <strain evidence="3 4">LMG 11591</strain>
    </source>
</reference>
<dbReference type="Gene3D" id="3.90.76.10">
    <property type="entry name" value="Dipeptide-binding Protein, Domain 1"/>
    <property type="match status" value="1"/>
</dbReference>
<dbReference type="eggNOG" id="COG4166">
    <property type="taxonomic scope" value="Bacteria"/>
</dbReference>
<dbReference type="GO" id="GO:0043190">
    <property type="term" value="C:ATP-binding cassette (ABC) transporter complex"/>
    <property type="evidence" value="ECO:0007669"/>
    <property type="project" value="InterPro"/>
</dbReference>
<evidence type="ECO:0000256" key="1">
    <source>
        <dbReference type="SAM" id="SignalP"/>
    </source>
</evidence>
<dbReference type="PANTHER" id="PTHR30290">
    <property type="entry name" value="PERIPLASMIC BINDING COMPONENT OF ABC TRANSPORTER"/>
    <property type="match status" value="1"/>
</dbReference>
<dbReference type="CDD" id="cd00995">
    <property type="entry name" value="PBP2_NikA_DppA_OppA_like"/>
    <property type="match status" value="1"/>
</dbReference>
<dbReference type="InterPro" id="IPR000914">
    <property type="entry name" value="SBP_5_dom"/>
</dbReference>
<dbReference type="PIRSF" id="PIRSF002741">
    <property type="entry name" value="MppA"/>
    <property type="match status" value="1"/>
</dbReference>
<dbReference type="GO" id="GO:0042597">
    <property type="term" value="C:periplasmic space"/>
    <property type="evidence" value="ECO:0007669"/>
    <property type="project" value="UniProtKB-ARBA"/>
</dbReference>
<dbReference type="PROSITE" id="PS51257">
    <property type="entry name" value="PROKAR_LIPOPROTEIN"/>
    <property type="match status" value="1"/>
</dbReference>
<dbReference type="STRING" id="1692.BMAGN_1182"/>
<name>A0A087BEM5_9BIFI</name>
<dbReference type="RefSeq" id="WP_022859879.1">
    <property type="nucleotide sequence ID" value="NZ_JGZB01000001.1"/>
</dbReference>
<gene>
    <name evidence="3" type="ORF">BMAGN_1182</name>
</gene>
<dbReference type="Gene3D" id="3.40.190.10">
    <property type="entry name" value="Periplasmic binding protein-like II"/>
    <property type="match status" value="1"/>
</dbReference>
<keyword evidence="1" id="KW-0732">Signal</keyword>
<feature type="signal peptide" evidence="1">
    <location>
        <begin position="1"/>
        <end position="36"/>
    </location>
</feature>
<dbReference type="AlphaFoldDB" id="A0A087BEM5"/>
<dbReference type="InterPro" id="IPR030678">
    <property type="entry name" value="Peptide/Ni-bd"/>
</dbReference>
<evidence type="ECO:0000313" key="3">
    <source>
        <dbReference type="EMBL" id="KFI69475.1"/>
    </source>
</evidence>
<dbReference type="Pfam" id="PF00496">
    <property type="entry name" value="SBP_bac_5"/>
    <property type="match status" value="1"/>
</dbReference>
<accession>A0A087BEM5</accession>
<feature type="chain" id="PRO_5001818964" evidence="1">
    <location>
        <begin position="37"/>
        <end position="548"/>
    </location>
</feature>
<dbReference type="EMBL" id="JGZB01000001">
    <property type="protein sequence ID" value="KFI69475.1"/>
    <property type="molecule type" value="Genomic_DNA"/>
</dbReference>
<dbReference type="SUPFAM" id="SSF53850">
    <property type="entry name" value="Periplasmic binding protein-like II"/>
    <property type="match status" value="1"/>
</dbReference>
<dbReference type="InterPro" id="IPR039424">
    <property type="entry name" value="SBP_5"/>
</dbReference>
<sequence>MGKQSKLFSTVVKAVAVVASAAMLTSVAGCGSSAHAGEPHGIISADETEPQYPLVPSNSIETGGTNVVRELFEGLVSYDYQGKQHLEAAESITPNANSTEYIIKVKHGWTFSNGEPVTAKSFVNAWNFAANVHNAQLASSNLATIAGYDALQDEKVSPTATMSGLSAPDDYTIDVKMTQPNSVFAVQLANPAYYPLPSVAYKDIAKFGEHPIGNGPYVLQAWHHNQNIMLKKNPSYKGERKPKNDGINFKIYTSMDSAYADVVGGNLDFLDSVPQAEMFSFKSDPAVKAYSEPGAQFNSFVIPERLEHFGVNKEGDLRRAAISMAINRSLICEKLYDNTRTPATDFTSPAVAEYTKSLPGSEVLDYNVAKAKELWAEANKISPWSGSFKIAYNSDGSNKEWVDAVTNELKNNLGINASGDPYATFADLRTRITNRTIDTAFRSGWTMDYPSAEDYMTPLYTIDAADGKGSNDGDYKNPEFDATLDKALSTTDEAQRKEYFDQAQEILFRDLPAIPLWYSNITAVSMKDIDGVHFDFSNTATYETMYKK</sequence>
<evidence type="ECO:0000259" key="2">
    <source>
        <dbReference type="Pfam" id="PF00496"/>
    </source>
</evidence>
<dbReference type="GO" id="GO:1904680">
    <property type="term" value="F:peptide transmembrane transporter activity"/>
    <property type="evidence" value="ECO:0007669"/>
    <property type="project" value="TreeGrafter"/>
</dbReference>
<organism evidence="3 4">
    <name type="scientific">Bifidobacterium magnum</name>
    <dbReference type="NCBI Taxonomy" id="1692"/>
    <lineage>
        <taxon>Bacteria</taxon>
        <taxon>Bacillati</taxon>
        <taxon>Actinomycetota</taxon>
        <taxon>Actinomycetes</taxon>
        <taxon>Bifidobacteriales</taxon>
        <taxon>Bifidobacteriaceae</taxon>
        <taxon>Bifidobacterium</taxon>
    </lineage>
</organism>
<feature type="domain" description="Solute-binding protein family 5" evidence="2">
    <location>
        <begin position="87"/>
        <end position="461"/>
    </location>
</feature>
<dbReference type="GO" id="GO:0015833">
    <property type="term" value="P:peptide transport"/>
    <property type="evidence" value="ECO:0007669"/>
    <property type="project" value="TreeGrafter"/>
</dbReference>
<evidence type="ECO:0000313" key="4">
    <source>
        <dbReference type="Proteomes" id="UP000029052"/>
    </source>
</evidence>
<dbReference type="Proteomes" id="UP000029052">
    <property type="component" value="Unassembled WGS sequence"/>
</dbReference>
<proteinExistence type="predicted"/>
<protein>
    <submittedName>
        <fullName evidence="3">Oligopeptide ABC transporter, solute-binding protein</fullName>
    </submittedName>
</protein>
<dbReference type="PANTHER" id="PTHR30290:SF83">
    <property type="entry name" value="ABC TRANSPORTER SUBSTRATE-BINDING PROTEIN"/>
    <property type="match status" value="1"/>
</dbReference>
<comment type="caution">
    <text evidence="3">The sequence shown here is derived from an EMBL/GenBank/DDBJ whole genome shotgun (WGS) entry which is preliminary data.</text>
</comment>
<dbReference type="Gene3D" id="3.10.105.10">
    <property type="entry name" value="Dipeptide-binding Protein, Domain 3"/>
    <property type="match status" value="1"/>
</dbReference>